<evidence type="ECO:0000256" key="2">
    <source>
        <dbReference type="ARBA" id="ARBA00012438"/>
    </source>
</evidence>
<evidence type="ECO:0000259" key="11">
    <source>
        <dbReference type="PROSITE" id="PS50109"/>
    </source>
</evidence>
<comment type="caution">
    <text evidence="12">The sequence shown here is derived from an EMBL/GenBank/DDBJ whole genome shotgun (WGS) entry which is preliminary data.</text>
</comment>
<evidence type="ECO:0000256" key="8">
    <source>
        <dbReference type="ARBA" id="ARBA00023012"/>
    </source>
</evidence>
<dbReference type="Pfam" id="PF07730">
    <property type="entry name" value="HisKA_3"/>
    <property type="match status" value="1"/>
</dbReference>
<evidence type="ECO:0000313" key="13">
    <source>
        <dbReference type="Proteomes" id="UP001300692"/>
    </source>
</evidence>
<keyword evidence="10" id="KW-0812">Transmembrane</keyword>
<feature type="transmembrane region" description="Helical" evidence="10">
    <location>
        <begin position="47"/>
        <end position="67"/>
    </location>
</feature>
<evidence type="ECO:0000256" key="1">
    <source>
        <dbReference type="ARBA" id="ARBA00000085"/>
    </source>
</evidence>
<evidence type="ECO:0000256" key="9">
    <source>
        <dbReference type="SAM" id="Coils"/>
    </source>
</evidence>
<sequence length="459" mass="52125">MRTTKTLKQLGYTGLASFIGVVAAILIGQYYILTYSQEKSGLIDQEIIFIILISGLIALVFFGLLYPKYRQIYGSYKQLIASEGDAKTMASQVSKLYDELGRSYQDLESTKHHPEELSIFMKMNMDGEIEHLSEKFREVMALESSDHVENFYEWLHSQSYREDFTSQVKDLTQQKESWNGEIKVCNEDGDFVWMDLVIQPVPTNTRKNEYALLVIGRDATDIIEAKQMSREINLELVDKRVKEQQYRSVLILEGQEEERKRIAQEIHDGIGQMLTGLKLNLEGIVTSSSPHMRQRMSDAKHLMKSIIKEVRRVSFNLAPSSLVDFGIVPALKKISQETTALTTTKVTFTNKTGFINRLDGNVETNLYRIVQEAVNNGIKYAKADEINIILNHTVSQLEIRVQDNGKGFDIKKLENVGHFGASGHGIYNMKERAAYVNATFDIETEIGKGTTVIIKLPLT</sequence>
<name>A0ABT3CSA2_9BACT</name>
<reference evidence="12 13" key="1">
    <citation type="submission" date="2022-10" db="EMBL/GenBank/DDBJ databases">
        <title>Comparative genomics and taxonomic characterization of three novel marine species of genus Reichenbachiella exhibiting antioxidant and polysaccharide degradation activities.</title>
        <authorList>
            <person name="Muhammad N."/>
            <person name="Lee Y.-J."/>
            <person name="Ko J."/>
            <person name="Kim S.-G."/>
        </authorList>
    </citation>
    <scope>NUCLEOTIDE SEQUENCE [LARGE SCALE GENOMIC DNA]</scope>
    <source>
        <strain evidence="12 13">ABR2-5</strain>
    </source>
</reference>
<dbReference type="InterPro" id="IPR003594">
    <property type="entry name" value="HATPase_dom"/>
</dbReference>
<feature type="coiled-coil region" evidence="9">
    <location>
        <begin position="161"/>
        <end position="188"/>
    </location>
</feature>
<evidence type="ECO:0000256" key="3">
    <source>
        <dbReference type="ARBA" id="ARBA00022553"/>
    </source>
</evidence>
<dbReference type="Pfam" id="PF02518">
    <property type="entry name" value="HATPase_c"/>
    <property type="match status" value="1"/>
</dbReference>
<dbReference type="EC" id="2.7.13.3" evidence="2"/>
<keyword evidence="9" id="KW-0175">Coiled coil</keyword>
<keyword evidence="5" id="KW-0547">Nucleotide-binding</keyword>
<keyword evidence="13" id="KW-1185">Reference proteome</keyword>
<dbReference type="InterPro" id="IPR000014">
    <property type="entry name" value="PAS"/>
</dbReference>
<dbReference type="CDD" id="cd16917">
    <property type="entry name" value="HATPase_UhpB-NarQ-NarX-like"/>
    <property type="match status" value="1"/>
</dbReference>
<comment type="catalytic activity">
    <reaction evidence="1">
        <text>ATP + protein L-histidine = ADP + protein N-phospho-L-histidine.</text>
        <dbReference type="EC" id="2.7.13.3"/>
    </reaction>
</comment>
<dbReference type="EMBL" id="JAOYOD010000001">
    <property type="protein sequence ID" value="MCV9386507.1"/>
    <property type="molecule type" value="Genomic_DNA"/>
</dbReference>
<dbReference type="Gene3D" id="1.20.5.1930">
    <property type="match status" value="1"/>
</dbReference>
<dbReference type="InterPro" id="IPR036890">
    <property type="entry name" value="HATPase_C_sf"/>
</dbReference>
<evidence type="ECO:0000256" key="5">
    <source>
        <dbReference type="ARBA" id="ARBA00022741"/>
    </source>
</evidence>
<keyword evidence="8" id="KW-0902">Two-component regulatory system</keyword>
<protein>
    <recommendedName>
        <fullName evidence="2">histidine kinase</fullName>
        <ecNumber evidence="2">2.7.13.3</ecNumber>
    </recommendedName>
</protein>
<dbReference type="CDD" id="cd00130">
    <property type="entry name" value="PAS"/>
    <property type="match status" value="1"/>
</dbReference>
<feature type="transmembrane region" description="Helical" evidence="10">
    <location>
        <begin position="12"/>
        <end position="32"/>
    </location>
</feature>
<dbReference type="SMART" id="SM00387">
    <property type="entry name" value="HATPase_c"/>
    <property type="match status" value="1"/>
</dbReference>
<evidence type="ECO:0000313" key="12">
    <source>
        <dbReference type="EMBL" id="MCV9386507.1"/>
    </source>
</evidence>
<accession>A0ABT3CSA2</accession>
<dbReference type="Gene3D" id="3.30.450.20">
    <property type="entry name" value="PAS domain"/>
    <property type="match status" value="1"/>
</dbReference>
<dbReference type="InterPro" id="IPR005467">
    <property type="entry name" value="His_kinase_dom"/>
</dbReference>
<dbReference type="PANTHER" id="PTHR24421:SF10">
    <property type="entry name" value="NITRATE_NITRITE SENSOR PROTEIN NARQ"/>
    <property type="match status" value="1"/>
</dbReference>
<evidence type="ECO:0000256" key="7">
    <source>
        <dbReference type="ARBA" id="ARBA00022840"/>
    </source>
</evidence>
<dbReference type="Proteomes" id="UP001300692">
    <property type="component" value="Unassembled WGS sequence"/>
</dbReference>
<evidence type="ECO:0000256" key="4">
    <source>
        <dbReference type="ARBA" id="ARBA00022679"/>
    </source>
</evidence>
<dbReference type="SUPFAM" id="SSF55874">
    <property type="entry name" value="ATPase domain of HSP90 chaperone/DNA topoisomerase II/histidine kinase"/>
    <property type="match status" value="1"/>
</dbReference>
<dbReference type="RefSeq" id="WP_264137308.1">
    <property type="nucleotide sequence ID" value="NZ_JAOYOD010000001.1"/>
</dbReference>
<dbReference type="InterPro" id="IPR035965">
    <property type="entry name" value="PAS-like_dom_sf"/>
</dbReference>
<dbReference type="InterPro" id="IPR050482">
    <property type="entry name" value="Sensor_HK_TwoCompSys"/>
</dbReference>
<dbReference type="PANTHER" id="PTHR24421">
    <property type="entry name" value="NITRATE/NITRITE SENSOR PROTEIN NARX-RELATED"/>
    <property type="match status" value="1"/>
</dbReference>
<keyword evidence="10" id="KW-0472">Membrane</keyword>
<keyword evidence="10" id="KW-1133">Transmembrane helix</keyword>
<evidence type="ECO:0000256" key="6">
    <source>
        <dbReference type="ARBA" id="ARBA00022777"/>
    </source>
</evidence>
<dbReference type="PROSITE" id="PS50109">
    <property type="entry name" value="HIS_KIN"/>
    <property type="match status" value="1"/>
</dbReference>
<proteinExistence type="predicted"/>
<dbReference type="SUPFAM" id="SSF55785">
    <property type="entry name" value="PYP-like sensor domain (PAS domain)"/>
    <property type="match status" value="1"/>
</dbReference>
<dbReference type="GO" id="GO:0016301">
    <property type="term" value="F:kinase activity"/>
    <property type="evidence" value="ECO:0007669"/>
    <property type="project" value="UniProtKB-KW"/>
</dbReference>
<keyword evidence="4" id="KW-0808">Transferase</keyword>
<keyword evidence="7" id="KW-0067">ATP-binding</keyword>
<dbReference type="Gene3D" id="3.30.565.10">
    <property type="entry name" value="Histidine kinase-like ATPase, C-terminal domain"/>
    <property type="match status" value="1"/>
</dbReference>
<keyword evidence="6 12" id="KW-0418">Kinase</keyword>
<gene>
    <name evidence="12" type="ORF">N7U62_07535</name>
</gene>
<keyword evidence="3" id="KW-0597">Phosphoprotein</keyword>
<dbReference type="InterPro" id="IPR011712">
    <property type="entry name" value="Sig_transdc_His_kin_sub3_dim/P"/>
</dbReference>
<feature type="domain" description="Histidine kinase" evidence="11">
    <location>
        <begin position="366"/>
        <end position="459"/>
    </location>
</feature>
<organism evidence="12 13">
    <name type="scientific">Reichenbachiella ulvae</name>
    <dbReference type="NCBI Taxonomy" id="2980104"/>
    <lineage>
        <taxon>Bacteria</taxon>
        <taxon>Pseudomonadati</taxon>
        <taxon>Bacteroidota</taxon>
        <taxon>Cytophagia</taxon>
        <taxon>Cytophagales</taxon>
        <taxon>Reichenbachiellaceae</taxon>
        <taxon>Reichenbachiella</taxon>
    </lineage>
</organism>
<evidence type="ECO:0000256" key="10">
    <source>
        <dbReference type="SAM" id="Phobius"/>
    </source>
</evidence>